<dbReference type="EMBL" id="JABERL010000032">
    <property type="protein sequence ID" value="NNH78324.1"/>
    <property type="molecule type" value="Genomic_DNA"/>
</dbReference>
<dbReference type="GO" id="GO:0016788">
    <property type="term" value="F:hydrolase activity, acting on ester bonds"/>
    <property type="evidence" value="ECO:0007669"/>
    <property type="project" value="UniProtKB-ARBA"/>
</dbReference>
<sequence>TKELFIKDKVDNDNQGFDALFLGTKSKTKTFSYKGVERTVNTKHEGIRGIRLSQHLSGTGTTEFWDSTENKWSLNAWLSKYRTLDDNGTRLTLGNGTGSLITSSNINSIDVCKPTHVVIALGMNDGGTLAQYKQMIDTIRAEFPEVIIGIVVMPVAGTYFPSLHPNCSPNSIFWNNHDNIISKRNQQYNLLKMLQENYPETEEENNVYVIPFFHTAPTAESIAGRKSNLPDADYSSALGSQHFEHFGWGANIHTNGLGHINWGYQLYSWIKWTIAKFV</sequence>
<dbReference type="AlphaFoldDB" id="A0A7Y2RGW2"/>
<accession>A0A7Y2RGW2</accession>
<dbReference type="SUPFAM" id="SSF52266">
    <property type="entry name" value="SGNH hydrolase"/>
    <property type="match status" value="1"/>
</dbReference>
<reference evidence="1 2" key="1">
    <citation type="submission" date="2020-04" db="EMBL/GenBank/DDBJ databases">
        <title>Acinetobacter Taxon 24.</title>
        <authorList>
            <person name="Nemec A."/>
            <person name="Radolfova-Krizova L."/>
            <person name="Higgins P.G."/>
            <person name="Spanelova P."/>
        </authorList>
    </citation>
    <scope>NUCLEOTIDE SEQUENCE [LARGE SCALE GENOMIC DNA]</scope>
    <source>
        <strain evidence="1 2">ANC 5380</strain>
    </source>
</reference>
<comment type="caution">
    <text evidence="1">The sequence shown here is derived from an EMBL/GenBank/DDBJ whole genome shotgun (WGS) entry which is preliminary data.</text>
</comment>
<dbReference type="Gene3D" id="3.40.50.1110">
    <property type="entry name" value="SGNH hydrolase"/>
    <property type="match status" value="1"/>
</dbReference>
<organism evidence="1 2">
    <name type="scientific">Acinetobacter terrae</name>
    <dbReference type="NCBI Taxonomy" id="2731247"/>
    <lineage>
        <taxon>Bacteria</taxon>
        <taxon>Pseudomonadati</taxon>
        <taxon>Pseudomonadota</taxon>
        <taxon>Gammaproteobacteria</taxon>
        <taxon>Moraxellales</taxon>
        <taxon>Moraxellaceae</taxon>
        <taxon>Acinetobacter</taxon>
        <taxon>Acinetobacter Taxon 24</taxon>
    </lineage>
</organism>
<dbReference type="InterPro" id="IPR036514">
    <property type="entry name" value="SGNH_hydro_sf"/>
</dbReference>
<evidence type="ECO:0000313" key="2">
    <source>
        <dbReference type="Proteomes" id="UP000569202"/>
    </source>
</evidence>
<name>A0A7Y2RGW2_9GAMM</name>
<feature type="non-terminal residue" evidence="1">
    <location>
        <position position="1"/>
    </location>
</feature>
<evidence type="ECO:0000313" key="1">
    <source>
        <dbReference type="EMBL" id="NNH78324.1"/>
    </source>
</evidence>
<gene>
    <name evidence="1" type="ORF">HLH17_11710</name>
</gene>
<keyword evidence="1" id="KW-0378">Hydrolase</keyword>
<proteinExistence type="predicted"/>
<dbReference type="RefSeq" id="WP_171540751.1">
    <property type="nucleotide sequence ID" value="NZ_JABERL010000032.1"/>
</dbReference>
<protein>
    <submittedName>
        <fullName evidence="1">SGNH/GDSL hydrolase family protein</fullName>
    </submittedName>
</protein>
<dbReference type="Proteomes" id="UP000569202">
    <property type="component" value="Unassembled WGS sequence"/>
</dbReference>